<dbReference type="InterPro" id="IPR038664">
    <property type="entry name" value="Gar1/Naf1_Cbf5-bd_sf"/>
</dbReference>
<feature type="compositionally biased region" description="Gly residues" evidence="9">
    <location>
        <begin position="1"/>
        <end position="15"/>
    </location>
</feature>
<comment type="caution">
    <text evidence="10">The sequence shown here is derived from an EMBL/GenBank/DDBJ whole genome shotgun (WGS) entry which is preliminary data.</text>
</comment>
<comment type="similarity">
    <text evidence="7 8">Belongs to the GAR1 family.</text>
</comment>
<keyword evidence="4 8" id="KW-0694">RNA-binding</keyword>
<dbReference type="GO" id="GO:0000454">
    <property type="term" value="P:snoRNA guided rRNA pseudouridine synthesis"/>
    <property type="evidence" value="ECO:0007669"/>
    <property type="project" value="TreeGrafter"/>
</dbReference>
<evidence type="ECO:0000256" key="2">
    <source>
        <dbReference type="ARBA" id="ARBA00022517"/>
    </source>
</evidence>
<feature type="compositionally biased region" description="Gly residues" evidence="9">
    <location>
        <begin position="148"/>
        <end position="159"/>
    </location>
</feature>
<comment type="subcellular location">
    <subcellularLocation>
        <location evidence="1 8">Nucleus</location>
        <location evidence="1 8">Nucleolus</location>
    </subcellularLocation>
</comment>
<proteinExistence type="inferred from homology"/>
<evidence type="ECO:0000256" key="5">
    <source>
        <dbReference type="ARBA" id="ARBA00023242"/>
    </source>
</evidence>
<evidence type="ECO:0000256" key="8">
    <source>
        <dbReference type="RuleBase" id="RU364004"/>
    </source>
</evidence>
<evidence type="ECO:0000256" key="3">
    <source>
        <dbReference type="ARBA" id="ARBA00022552"/>
    </source>
</evidence>
<dbReference type="InterPro" id="IPR009000">
    <property type="entry name" value="Transl_B-barrel_sf"/>
</dbReference>
<evidence type="ECO:0000256" key="9">
    <source>
        <dbReference type="SAM" id="MobiDB-lite"/>
    </source>
</evidence>
<dbReference type="EMBL" id="JAPCXC010000039">
    <property type="protein sequence ID" value="KAJ1608854.1"/>
    <property type="molecule type" value="Genomic_DNA"/>
</dbReference>
<keyword evidence="6 8" id="KW-0687">Ribonucleoprotein</keyword>
<evidence type="ECO:0000256" key="6">
    <source>
        <dbReference type="ARBA" id="ARBA00023274"/>
    </source>
</evidence>
<feature type="compositionally biased region" description="Low complexity" evidence="9">
    <location>
        <begin position="16"/>
        <end position="26"/>
    </location>
</feature>
<dbReference type="AlphaFoldDB" id="A0A9D5HXF4"/>
<evidence type="ECO:0000256" key="7">
    <source>
        <dbReference type="ARBA" id="ARBA00038293"/>
    </source>
</evidence>
<sequence>MSFKGGRGNFRGGRGSPRSKGGVSSGNRASLSGPPSSIVEAGEVLHSSEHELVCKSLLSDQVPYFNGRIFLENKEEIGKVDEILGPINTYFFSIKMNNGVKAESFSTGTKVFIDPQQLLPMSRFLPKPSGPKSTKKAGDAAISKKRGGLGGSPGRGGQNRGTRGRGFSRGASPRGFRGRNASS</sequence>
<evidence type="ECO:0000256" key="4">
    <source>
        <dbReference type="ARBA" id="ARBA00022884"/>
    </source>
</evidence>
<feature type="region of interest" description="Disordered" evidence="9">
    <location>
        <begin position="122"/>
        <end position="183"/>
    </location>
</feature>
<dbReference type="PANTHER" id="PTHR23237">
    <property type="entry name" value="NUCLEOLAR PROTEIN FAMILY A MEMBER 1 SNORNP PROTEIN GAR1"/>
    <property type="match status" value="1"/>
</dbReference>
<dbReference type="OrthoDB" id="2187159at2759"/>
<dbReference type="Pfam" id="PF04410">
    <property type="entry name" value="Gar1"/>
    <property type="match status" value="1"/>
</dbReference>
<organism evidence="10">
    <name type="scientific">Cryptosporidium canis</name>
    <dbReference type="NCBI Taxonomy" id="195482"/>
    <lineage>
        <taxon>Eukaryota</taxon>
        <taxon>Sar</taxon>
        <taxon>Alveolata</taxon>
        <taxon>Apicomplexa</taxon>
        <taxon>Conoidasida</taxon>
        <taxon>Coccidia</taxon>
        <taxon>Eucoccidiorida</taxon>
        <taxon>Eimeriorina</taxon>
        <taxon>Cryptosporidiidae</taxon>
        <taxon>Cryptosporidium</taxon>
    </lineage>
</organism>
<dbReference type="GO" id="GO:0034513">
    <property type="term" value="F:box H/ACA snoRNA binding"/>
    <property type="evidence" value="ECO:0007669"/>
    <property type="project" value="TreeGrafter"/>
</dbReference>
<dbReference type="Gene3D" id="2.40.10.230">
    <property type="entry name" value="Probable tRNA pseudouridine synthase domain"/>
    <property type="match status" value="1"/>
</dbReference>
<dbReference type="PANTHER" id="PTHR23237:SF6">
    <property type="entry name" value="H_ACA RIBONUCLEOPROTEIN COMPLEX SUBUNIT 1"/>
    <property type="match status" value="1"/>
</dbReference>
<protein>
    <recommendedName>
        <fullName evidence="8">H/ACA ribonucleoprotein complex subunit</fullName>
    </recommendedName>
</protein>
<dbReference type="SUPFAM" id="SSF50447">
    <property type="entry name" value="Translation proteins"/>
    <property type="match status" value="1"/>
</dbReference>
<feature type="region of interest" description="Disordered" evidence="9">
    <location>
        <begin position="1"/>
        <end position="35"/>
    </location>
</feature>
<accession>A0A9D5HXF4</accession>
<dbReference type="FunFam" id="2.40.10.230:FF:000001">
    <property type="entry name" value="H/ACA ribonucleoprotein complex subunit"/>
    <property type="match status" value="1"/>
</dbReference>
<comment type="subunit">
    <text evidence="8">Component of the small nucleolar ribonucleoprotein particles containing H/ACA-type snoRNAs (H/ACA snoRNPs).</text>
</comment>
<keyword evidence="5 8" id="KW-0539">Nucleus</keyword>
<keyword evidence="2 8" id="KW-0690">Ribosome biogenesis</keyword>
<reference evidence="10" key="1">
    <citation type="submission" date="2022-10" db="EMBL/GenBank/DDBJ databases">
        <title>Adaptive evolution leads to modifications in subtelomeric GC content in a zoonotic Cryptosporidium species.</title>
        <authorList>
            <person name="Li J."/>
            <person name="Feng Y."/>
            <person name="Xiao L."/>
        </authorList>
    </citation>
    <scope>NUCLEOTIDE SEQUENCE</scope>
    <source>
        <strain evidence="10">33844</strain>
    </source>
</reference>
<keyword evidence="3 8" id="KW-0698">rRNA processing</keyword>
<comment type="function">
    <text evidence="8">Required for ribosome biogenesis. Part of a complex which catalyzes pseudouridylation of rRNA. This involves the isomerization of uridine such that the ribose is subsequently attached to C5, instead of the normal N1. Pseudouridine ("psi") residues may serve to stabilize the conformation of rRNAs.</text>
</comment>
<evidence type="ECO:0000313" key="10">
    <source>
        <dbReference type="EMBL" id="KAJ1608854.1"/>
    </source>
</evidence>
<dbReference type="InterPro" id="IPR007504">
    <property type="entry name" value="H/ACA_rnp_Gar1/Naf1"/>
</dbReference>
<dbReference type="Proteomes" id="UP001067231">
    <property type="component" value="Unassembled WGS sequence"/>
</dbReference>
<evidence type="ECO:0000256" key="1">
    <source>
        <dbReference type="ARBA" id="ARBA00004604"/>
    </source>
</evidence>
<name>A0A9D5HXF4_9CRYT</name>
<gene>
    <name evidence="10" type="ORF">OJ253_1727</name>
</gene>
<dbReference type="GO" id="GO:0031429">
    <property type="term" value="C:box H/ACA snoRNP complex"/>
    <property type="evidence" value="ECO:0007669"/>
    <property type="project" value="TreeGrafter"/>
</dbReference>